<evidence type="ECO:0000256" key="12">
    <source>
        <dbReference type="ARBA" id="ARBA00076160"/>
    </source>
</evidence>
<dbReference type="Pfam" id="PF02547">
    <property type="entry name" value="Queuosine_synth"/>
    <property type="match status" value="1"/>
</dbReference>
<dbReference type="Proteomes" id="UP000267249">
    <property type="component" value="Chromosome"/>
</dbReference>
<accession>A0AAN1QMT7</accession>
<dbReference type="PANTHER" id="PTHR30307">
    <property type="entry name" value="S-ADENOSYLMETHIONINE:TRNA RIBOSYLTRANSFERASE-ISOMERASE"/>
    <property type="match status" value="1"/>
</dbReference>
<dbReference type="InterPro" id="IPR042118">
    <property type="entry name" value="QueA_dom1"/>
</dbReference>
<dbReference type="EC" id="2.4.99.17" evidence="10 13"/>
<organism evidence="14 15">
    <name type="scientific">Synechococcus elongatus PCC 11801</name>
    <dbReference type="NCBI Taxonomy" id="2219813"/>
    <lineage>
        <taxon>Bacteria</taxon>
        <taxon>Bacillati</taxon>
        <taxon>Cyanobacteriota</taxon>
        <taxon>Cyanophyceae</taxon>
        <taxon>Synechococcales</taxon>
        <taxon>Synechococcaceae</taxon>
        <taxon>Synechococcus</taxon>
    </lineage>
</organism>
<evidence type="ECO:0000256" key="1">
    <source>
        <dbReference type="ARBA" id="ARBA00004496"/>
    </source>
</evidence>
<evidence type="ECO:0000256" key="8">
    <source>
        <dbReference type="ARBA" id="ARBA00052751"/>
    </source>
</evidence>
<dbReference type="NCBIfam" id="TIGR00113">
    <property type="entry name" value="queA"/>
    <property type="match status" value="1"/>
</dbReference>
<evidence type="ECO:0000256" key="13">
    <source>
        <dbReference type="HAMAP-Rule" id="MF_00113"/>
    </source>
</evidence>
<evidence type="ECO:0000256" key="9">
    <source>
        <dbReference type="ARBA" id="ARBA00061210"/>
    </source>
</evidence>
<keyword evidence="4 13" id="KW-0963">Cytoplasm</keyword>
<comment type="catalytic activity">
    <reaction evidence="8 13">
        <text>7-aminomethyl-7-carbaguanosine(34) in tRNA + S-adenosyl-L-methionine = epoxyqueuosine(34) in tRNA + adenine + L-methionine + 2 H(+)</text>
        <dbReference type="Rhea" id="RHEA:32155"/>
        <dbReference type="Rhea" id="RHEA-COMP:10342"/>
        <dbReference type="Rhea" id="RHEA-COMP:18582"/>
        <dbReference type="ChEBI" id="CHEBI:15378"/>
        <dbReference type="ChEBI" id="CHEBI:16708"/>
        <dbReference type="ChEBI" id="CHEBI:57844"/>
        <dbReference type="ChEBI" id="CHEBI:59789"/>
        <dbReference type="ChEBI" id="CHEBI:82833"/>
        <dbReference type="ChEBI" id="CHEBI:194443"/>
        <dbReference type="EC" id="2.4.99.17"/>
    </reaction>
</comment>
<evidence type="ECO:0000256" key="4">
    <source>
        <dbReference type="ARBA" id="ARBA00022490"/>
    </source>
</evidence>
<dbReference type="GO" id="GO:0008616">
    <property type="term" value="P:tRNA queuosine(34) biosynthetic process"/>
    <property type="evidence" value="ECO:0007669"/>
    <property type="project" value="UniProtKB-UniRule"/>
</dbReference>
<dbReference type="GO" id="GO:0005737">
    <property type="term" value="C:cytoplasm"/>
    <property type="evidence" value="ECO:0007669"/>
    <property type="project" value="UniProtKB-SubCell"/>
</dbReference>
<dbReference type="Gene3D" id="2.40.10.240">
    <property type="entry name" value="QueA-like"/>
    <property type="match status" value="1"/>
</dbReference>
<dbReference type="InterPro" id="IPR003699">
    <property type="entry name" value="QueA"/>
</dbReference>
<dbReference type="Gene3D" id="3.40.1780.10">
    <property type="entry name" value="QueA-like"/>
    <property type="match status" value="1"/>
</dbReference>
<dbReference type="GO" id="GO:0051075">
    <property type="term" value="F:S-adenosylmethionine:tRNA ribosyltransferase-isomerase activity"/>
    <property type="evidence" value="ECO:0007669"/>
    <property type="project" value="UniProtKB-EC"/>
</dbReference>
<evidence type="ECO:0000256" key="7">
    <source>
        <dbReference type="ARBA" id="ARBA00022785"/>
    </source>
</evidence>
<dbReference type="FunFam" id="3.40.1780.10:FF:000001">
    <property type="entry name" value="S-adenosylmethionine:tRNA ribosyltransferase-isomerase"/>
    <property type="match status" value="1"/>
</dbReference>
<evidence type="ECO:0000256" key="5">
    <source>
        <dbReference type="ARBA" id="ARBA00022679"/>
    </source>
</evidence>
<comment type="pathway">
    <text evidence="2 13">tRNA modification; tRNA-queuosine biosynthesis.</text>
</comment>
<comment type="subcellular location">
    <subcellularLocation>
        <location evidence="1 13">Cytoplasm</location>
    </subcellularLocation>
</comment>
<evidence type="ECO:0000256" key="6">
    <source>
        <dbReference type="ARBA" id="ARBA00022691"/>
    </source>
</evidence>
<gene>
    <name evidence="13 14" type="primary">queA</name>
    <name evidence="14" type="ORF">DOP62_05085</name>
</gene>
<protein>
    <recommendedName>
        <fullName evidence="11 13">S-adenosylmethionine:tRNA ribosyltransferase-isomerase</fullName>
        <ecNumber evidence="10 13">2.4.99.17</ecNumber>
    </recommendedName>
    <alternativeName>
        <fullName evidence="12 13">Queuosine biosynthesis protein QueA</fullName>
    </alternativeName>
</protein>
<sequence>MNESSPSDWQLDAYDYELPADRIAQTAVEPRDHARLLVFPDREQLWHRNFYDLPQLLNPGDLLIINDTRVIPARLYGQKIDTGVPVEVLLVEEHGPGYWLTLVKPGKRLKPGAAITFGPNPEDPLLVADVEASDPATGGRWLRFRGEPEAFWSRLATLGEMPLPPYIHTSSSDPERYQTVYSREMGAVAAPTAGLHFTPELLTTLADMGVATAPVTLHVGIGTFRSVDVEDIRQHQMHSERMVVPAATVEKIQATKAAGGRVIAVGTTSVRAIEGAAASGELKPGSDRVNLFIYPGYRWRIIDGLITNFHLPRSSLMMLVSSLIGRDRLLSAYATAIAEQYRFYSFGDAMLILPDAKLS</sequence>
<comment type="subunit">
    <text evidence="3 13">Monomer.</text>
</comment>
<dbReference type="InterPro" id="IPR036100">
    <property type="entry name" value="QueA_sf"/>
</dbReference>
<evidence type="ECO:0000256" key="3">
    <source>
        <dbReference type="ARBA" id="ARBA00011245"/>
    </source>
</evidence>
<dbReference type="RefSeq" id="WP_208676171.1">
    <property type="nucleotide sequence ID" value="NZ_CP030139.2"/>
</dbReference>
<keyword evidence="7 13" id="KW-0671">Queuosine biosynthesis</keyword>
<evidence type="ECO:0000256" key="11">
    <source>
        <dbReference type="ARBA" id="ARBA00069325"/>
    </source>
</evidence>
<dbReference type="EMBL" id="CP030139">
    <property type="protein sequence ID" value="AZB72181.1"/>
    <property type="molecule type" value="Genomic_DNA"/>
</dbReference>
<comment type="function">
    <text evidence="13">Transfers and isomerizes the ribose moiety from AdoMet to the 7-aminomethyl group of 7-deazaguanine (preQ1-tRNA) to give epoxyqueuosine (oQ-tRNA).</text>
</comment>
<comment type="similarity">
    <text evidence="9 13">Belongs to the QueA family.</text>
</comment>
<keyword evidence="6 13" id="KW-0949">S-adenosyl-L-methionine</keyword>
<dbReference type="InterPro" id="IPR042119">
    <property type="entry name" value="QueA_dom2"/>
</dbReference>
<keyword evidence="14" id="KW-0328">Glycosyltransferase</keyword>
<name>A0AAN1QMT7_SYNEL</name>
<dbReference type="NCBIfam" id="NF001140">
    <property type="entry name" value="PRK00147.1"/>
    <property type="match status" value="1"/>
</dbReference>
<evidence type="ECO:0000313" key="14">
    <source>
        <dbReference type="EMBL" id="AZB72181.1"/>
    </source>
</evidence>
<keyword evidence="5 13" id="KW-0808">Transferase</keyword>
<dbReference type="PANTHER" id="PTHR30307:SF0">
    <property type="entry name" value="S-ADENOSYLMETHIONINE:TRNA RIBOSYLTRANSFERASE-ISOMERASE"/>
    <property type="match status" value="1"/>
</dbReference>
<evidence type="ECO:0000256" key="10">
    <source>
        <dbReference type="ARBA" id="ARBA00066503"/>
    </source>
</evidence>
<evidence type="ECO:0000256" key="2">
    <source>
        <dbReference type="ARBA" id="ARBA00004691"/>
    </source>
</evidence>
<dbReference type="FunFam" id="2.40.10.240:FF:000002">
    <property type="entry name" value="S-adenosylmethionine:tRNA ribosyltransferase-isomerase"/>
    <property type="match status" value="1"/>
</dbReference>
<dbReference type="HAMAP" id="MF_00113">
    <property type="entry name" value="QueA"/>
    <property type="match status" value="1"/>
</dbReference>
<evidence type="ECO:0000313" key="15">
    <source>
        <dbReference type="Proteomes" id="UP000267249"/>
    </source>
</evidence>
<proteinExistence type="inferred from homology"/>
<dbReference type="SUPFAM" id="SSF111337">
    <property type="entry name" value="QueA-like"/>
    <property type="match status" value="1"/>
</dbReference>
<dbReference type="AlphaFoldDB" id="A0AAN1QMT7"/>
<reference evidence="14 15" key="1">
    <citation type="journal article" date="2018" name="Sci. Rep.">
        <title>Genome Features and Biochemical Characteristics of a Robust, Fast Growing and Naturally Transformable Cyanobacterium Synechococcus elongatus PCC 11801 Isolated from India.</title>
        <authorList>
            <person name="Jaiswal D."/>
            <person name="Sengupta A."/>
            <person name="Sohoni S."/>
            <person name="Sengupta S."/>
            <person name="Phadnavis A.G."/>
            <person name="Pakrasi H.B."/>
            <person name="Wangikar P.P."/>
        </authorList>
    </citation>
    <scope>NUCLEOTIDE SEQUENCE [LARGE SCALE GENOMIC DNA]</scope>
    <source>
        <strain evidence="14 15">PCC 11801</strain>
    </source>
</reference>